<keyword evidence="2" id="KW-1185">Reference proteome</keyword>
<dbReference type="Gene3D" id="3.40.50.300">
    <property type="entry name" value="P-loop containing nucleotide triphosphate hydrolases"/>
    <property type="match status" value="1"/>
</dbReference>
<dbReference type="NCBIfam" id="NF041583">
    <property type="entry name" value="SOS_SulA_aeru"/>
    <property type="match status" value="1"/>
</dbReference>
<dbReference type="EMBL" id="JACHLL010000002">
    <property type="protein sequence ID" value="MBB6340929.1"/>
    <property type="molecule type" value="Genomic_DNA"/>
</dbReference>
<dbReference type="GO" id="GO:0051782">
    <property type="term" value="P:negative regulation of cell division"/>
    <property type="evidence" value="ECO:0007669"/>
    <property type="project" value="InterPro"/>
</dbReference>
<gene>
    <name evidence="1" type="ORF">HNP49_001086</name>
</gene>
<dbReference type="RefSeq" id="WP_184681326.1">
    <property type="nucleotide sequence ID" value="NZ_JACHLL010000002.1"/>
</dbReference>
<organism evidence="1 2">
    <name type="scientific">Pseudomonas fluvialis</name>
    <dbReference type="NCBI Taxonomy" id="1793966"/>
    <lineage>
        <taxon>Bacteria</taxon>
        <taxon>Pseudomonadati</taxon>
        <taxon>Pseudomonadota</taxon>
        <taxon>Gammaproteobacteria</taxon>
        <taxon>Pseudomonadales</taxon>
        <taxon>Pseudomonadaceae</taxon>
        <taxon>Pseudomonas</taxon>
    </lineage>
</organism>
<dbReference type="SUPFAM" id="SSF52540">
    <property type="entry name" value="P-loop containing nucleoside triphosphate hydrolases"/>
    <property type="match status" value="1"/>
</dbReference>
<dbReference type="AlphaFoldDB" id="A0A7X0BQE1"/>
<accession>A0A7X0BQE1</accession>
<dbReference type="Pfam" id="PF03846">
    <property type="entry name" value="SulA"/>
    <property type="match status" value="1"/>
</dbReference>
<protein>
    <submittedName>
        <fullName evidence="1">Cell division inhibitor SulA</fullName>
    </submittedName>
</protein>
<reference evidence="1 2" key="1">
    <citation type="submission" date="2020-08" db="EMBL/GenBank/DDBJ databases">
        <title>Functional genomics of gut bacteria from endangered species of beetles.</title>
        <authorList>
            <person name="Carlos-Shanley C."/>
        </authorList>
    </citation>
    <scope>NUCLEOTIDE SEQUENCE [LARGE SCALE GENOMIC DNA]</scope>
    <source>
        <strain evidence="1 2">S00202</strain>
    </source>
</reference>
<comment type="caution">
    <text evidence="1">The sequence shown here is derived from an EMBL/GenBank/DDBJ whole genome shotgun (WGS) entry which is preliminary data.</text>
</comment>
<evidence type="ECO:0000313" key="2">
    <source>
        <dbReference type="Proteomes" id="UP000557193"/>
    </source>
</evidence>
<dbReference type="Proteomes" id="UP000557193">
    <property type="component" value="Unassembled WGS sequence"/>
</dbReference>
<dbReference type="InterPro" id="IPR027417">
    <property type="entry name" value="P-loop_NTPase"/>
</dbReference>
<evidence type="ECO:0000313" key="1">
    <source>
        <dbReference type="EMBL" id="MBB6340929.1"/>
    </source>
</evidence>
<dbReference type="GO" id="GO:0009432">
    <property type="term" value="P:SOS response"/>
    <property type="evidence" value="ECO:0007669"/>
    <property type="project" value="InterPro"/>
</dbReference>
<sequence>MQYSQSLTHRPQLSLFQEALFGSNVAETLAEPVTAQSNSVGTQHISELQLNASASNYQLLLAPILRELSTNSGNRWITLVAPPDSLNQEWLRQARLNRERIIVLQPRGAQSALELTCQVLSLGHSHTVICWLNDIGNLTREALEAASSQGHTQLLNIRCV</sequence>
<name>A0A7X0BQE1_9PSED</name>
<dbReference type="InterPro" id="IPR004596">
    <property type="entry name" value="Cell_div_suppressor_SulA"/>
</dbReference>
<proteinExistence type="predicted"/>